<dbReference type="PANTHER" id="PTHR14407">
    <property type="entry name" value="HERMANSKY-PUDLAK SYNDROME 4 PROTEIN LIGHT-EAR PROTEIN-RELATED"/>
    <property type="match status" value="1"/>
</dbReference>
<accession>A0AAV8WKI2</accession>
<dbReference type="PANTHER" id="PTHR14407:SF9">
    <property type="entry name" value="BLOC-3 COMPLEX MEMBER HPS4"/>
    <property type="match status" value="1"/>
</dbReference>
<evidence type="ECO:0000259" key="2">
    <source>
        <dbReference type="Pfam" id="PF19033"/>
    </source>
</evidence>
<dbReference type="AlphaFoldDB" id="A0AAV8WKI2"/>
<dbReference type="GO" id="GO:0005765">
    <property type="term" value="C:lysosomal membrane"/>
    <property type="evidence" value="ECO:0007669"/>
    <property type="project" value="TreeGrafter"/>
</dbReference>
<sequence>MVLWQGAIKIGKKLKKKKYISVLIEHFPTYCCKQPISMAKETMIIFVYDTQMIQKEEDDPATAILYFHPTWVSDQQKAALCGQIMGTIQCIKNIFTKPKIVTLQSGKFFIVENGRYLLAVGTDRSITDWLLKHRATTLYSLINFFHKDFESLANIYKNDSLSAKLYHIFDTYLKMIVFGGNLFSNIPSLSLPKSASNVFIEAIHILQCCQEFNLVLGGSILYHNKVVATQLSSELTKRLVLTDPYRIKCPAEVADVAFDLPLGVQLLQVYISYKEYCNLLESSLRNRSIYQYLSSKSIKKNYVKTTQPIQDTPIISAMKRDQSLIFTAVPEEGSDHSVIDSSVEVKPMKPAPTTPYCGQTSVCSTPMTELKKFVHQNPLSICRNNDNNFDLVENEEETKSELKEVDKSQISDKYDMVFKKSLPYVNIASNLYEIFPRILQSILALKITDFSILIYPQKKQKKADMFKTITDPTFPVFKQDGSSISHSYYDDYIKRNLEMTDIYNQLPKVPLKNNKEHRKSLTLPLKSLSIDSEQQSIEPLVNRRYSSGVQLTPLMSKLSMLAFEERSSGFCSKDTTPCDFRGLTPTQPNYTFPYSKYKGNKEIRNARNEDDGALQKCVLFVCGQQDIWDLCTEHLGKLEKQLNYCMESQSGANSHESEPYSYLCLDSDWDTVKRGGPWGTNDLGVLNYLHRDFSEVQNLMEILIRGGDSIIYGYHCGPSQVYYHESAGTNAGLPPPADPMGLVQLKAKRRLERDHAVILL</sequence>
<gene>
    <name evidence="3" type="ORF">NQ314_021016</name>
</gene>
<dbReference type="GO" id="GO:0005085">
    <property type="term" value="F:guanyl-nucleotide exchange factor activity"/>
    <property type="evidence" value="ECO:0007669"/>
    <property type="project" value="TreeGrafter"/>
</dbReference>
<name>A0AAV8WKI2_9CUCU</name>
<evidence type="ECO:0000313" key="3">
    <source>
        <dbReference type="EMBL" id="KAJ8926607.1"/>
    </source>
</evidence>
<organism evidence="3 4">
    <name type="scientific">Rhamnusium bicolor</name>
    <dbReference type="NCBI Taxonomy" id="1586634"/>
    <lineage>
        <taxon>Eukaryota</taxon>
        <taxon>Metazoa</taxon>
        <taxon>Ecdysozoa</taxon>
        <taxon>Arthropoda</taxon>
        <taxon>Hexapoda</taxon>
        <taxon>Insecta</taxon>
        <taxon>Pterygota</taxon>
        <taxon>Neoptera</taxon>
        <taxon>Endopterygota</taxon>
        <taxon>Coleoptera</taxon>
        <taxon>Polyphaga</taxon>
        <taxon>Cucujiformia</taxon>
        <taxon>Chrysomeloidea</taxon>
        <taxon>Cerambycidae</taxon>
        <taxon>Lepturinae</taxon>
        <taxon>Rhagiini</taxon>
        <taxon>Rhamnusium</taxon>
    </lineage>
</organism>
<evidence type="ECO:0008006" key="5">
    <source>
        <dbReference type="Google" id="ProtNLM"/>
    </source>
</evidence>
<dbReference type="Pfam" id="PF19031">
    <property type="entry name" value="Intu_longin_1"/>
    <property type="match status" value="1"/>
</dbReference>
<proteinExistence type="predicted"/>
<evidence type="ECO:0000259" key="1">
    <source>
        <dbReference type="Pfam" id="PF19031"/>
    </source>
</evidence>
<comment type="caution">
    <text evidence="3">The sequence shown here is derived from an EMBL/GenBank/DDBJ whole genome shotgun (WGS) entry which is preliminary data.</text>
</comment>
<dbReference type="InterPro" id="IPR026091">
    <property type="entry name" value="HPS4"/>
</dbReference>
<feature type="domain" description="CCZ1/INTU/HPS4 third Longin" evidence="2">
    <location>
        <begin position="657"/>
        <end position="750"/>
    </location>
</feature>
<protein>
    <recommendedName>
        <fullName evidence="5">CCZ1/INTU/HSP4 first Longin domain-containing protein</fullName>
    </recommendedName>
</protein>
<evidence type="ECO:0000313" key="4">
    <source>
        <dbReference type="Proteomes" id="UP001162156"/>
    </source>
</evidence>
<reference evidence="3" key="1">
    <citation type="journal article" date="2023" name="Insect Mol. Biol.">
        <title>Genome sequencing provides insights into the evolution of gene families encoding plant cell wall-degrading enzymes in longhorned beetles.</title>
        <authorList>
            <person name="Shin N.R."/>
            <person name="Okamura Y."/>
            <person name="Kirsch R."/>
            <person name="Pauchet Y."/>
        </authorList>
    </citation>
    <scope>NUCLEOTIDE SEQUENCE</scope>
    <source>
        <strain evidence="3">RBIC_L_NR</strain>
    </source>
</reference>
<dbReference type="GO" id="GO:0031085">
    <property type="term" value="C:BLOC-3 complex"/>
    <property type="evidence" value="ECO:0007669"/>
    <property type="project" value="TreeGrafter"/>
</dbReference>
<keyword evidence="4" id="KW-1185">Reference proteome</keyword>
<dbReference type="GO" id="GO:0016192">
    <property type="term" value="P:vesicle-mediated transport"/>
    <property type="evidence" value="ECO:0007669"/>
    <property type="project" value="InterPro"/>
</dbReference>
<dbReference type="Proteomes" id="UP001162156">
    <property type="component" value="Unassembled WGS sequence"/>
</dbReference>
<dbReference type="EMBL" id="JANEYF010005834">
    <property type="protein sequence ID" value="KAJ8926607.1"/>
    <property type="molecule type" value="Genomic_DNA"/>
</dbReference>
<dbReference type="GO" id="GO:0031267">
    <property type="term" value="F:small GTPase binding"/>
    <property type="evidence" value="ECO:0007669"/>
    <property type="project" value="TreeGrafter"/>
</dbReference>
<dbReference type="Pfam" id="PF19033">
    <property type="entry name" value="Intu_longin_3"/>
    <property type="match status" value="1"/>
</dbReference>
<dbReference type="InterPro" id="IPR043987">
    <property type="entry name" value="CCZ1/INTU/HSP4_longin_1"/>
</dbReference>
<dbReference type="GO" id="GO:0006605">
    <property type="term" value="P:protein targeting"/>
    <property type="evidence" value="ECO:0007669"/>
    <property type="project" value="TreeGrafter"/>
</dbReference>
<feature type="domain" description="CCZ1/INTU/HSP4 first Longin" evidence="1">
    <location>
        <begin position="43"/>
        <end position="146"/>
    </location>
</feature>
<dbReference type="InterPro" id="IPR043989">
    <property type="entry name" value="CCZ1/INTU/HSP4_longin_3"/>
</dbReference>
<dbReference type="GO" id="GO:0031410">
    <property type="term" value="C:cytoplasmic vesicle"/>
    <property type="evidence" value="ECO:0007669"/>
    <property type="project" value="TreeGrafter"/>
</dbReference>